<dbReference type="PANTHER" id="PTHR33371:SF16">
    <property type="entry name" value="MCE-FAMILY PROTEIN MCE3F"/>
    <property type="match status" value="1"/>
</dbReference>
<gene>
    <name evidence="4" type="ORF">C6V83_04070</name>
</gene>
<evidence type="ECO:0000313" key="4">
    <source>
        <dbReference type="EMBL" id="AVL99578.1"/>
    </source>
</evidence>
<dbReference type="InterPro" id="IPR003399">
    <property type="entry name" value="Mce/MlaD"/>
</dbReference>
<dbReference type="InterPro" id="IPR005693">
    <property type="entry name" value="Mce"/>
</dbReference>
<feature type="domain" description="Mammalian cell entry C-terminal" evidence="3">
    <location>
        <begin position="124"/>
        <end position="305"/>
    </location>
</feature>
<dbReference type="KEGG" id="git:C6V83_04070"/>
<dbReference type="Pfam" id="PF02470">
    <property type="entry name" value="MlaD"/>
    <property type="match status" value="1"/>
</dbReference>
<keyword evidence="1" id="KW-0472">Membrane</keyword>
<dbReference type="InterPro" id="IPR052336">
    <property type="entry name" value="MlaD_Phospholipid_Transporter"/>
</dbReference>
<keyword evidence="5" id="KW-1185">Reference proteome</keyword>
<proteinExistence type="predicted"/>
<keyword evidence="1" id="KW-1133">Transmembrane helix</keyword>
<dbReference type="Pfam" id="PF11887">
    <property type="entry name" value="Mce4_CUP1"/>
    <property type="match status" value="1"/>
</dbReference>
<dbReference type="NCBIfam" id="TIGR00996">
    <property type="entry name" value="Mtu_fam_mce"/>
    <property type="match status" value="1"/>
</dbReference>
<evidence type="ECO:0000259" key="3">
    <source>
        <dbReference type="Pfam" id="PF11887"/>
    </source>
</evidence>
<dbReference type="GO" id="GO:0005576">
    <property type="term" value="C:extracellular region"/>
    <property type="evidence" value="ECO:0007669"/>
    <property type="project" value="TreeGrafter"/>
</dbReference>
<dbReference type="RefSeq" id="WP_105941313.1">
    <property type="nucleotide sequence ID" value="NZ_CP027433.1"/>
</dbReference>
<evidence type="ECO:0000313" key="5">
    <source>
        <dbReference type="Proteomes" id="UP000239814"/>
    </source>
</evidence>
<sequence length="477" mass="51378">MKITGFIRGQLTVFAIVSVIAILVVGIFYIRIPQMLGVGSYRVTLQMPASGGLYQNANVSFRGVDVGKVTGMWLTPDGVEAELTIRSGTDDIPKDSAATVRSVSAVGEQFVEFTPPEKPAGAFLRGGDTVVVNDDDMPVEISSMLDQADALLQAVGNTQLREVMDQTFLAFNGTAPELRRLLDSMILFVGEANRNVDAVTDLIDEAGPVLGTQNQTAAQIRAWTRNLTVTTDTLRSHKTNITGILQKGPGTATAATKLFDDISESFPVAISNLSVNARTMAVYLPNLQQTIVLYPRVLATLITAINNGSNRHGPNVNFTLGFQDPPTCTVGFVPPKDWRFPDAQTPQDVPPGTLCRLPQNAQSSVRGARNFPCVEFPGRRAPTPEECRTGFKASPRDNVAFPNGLPFTNLPRQPAGHLVPGTPTTHDPTPATYATTYDPDTGEFIGPDGKIYNAGLGEQAGSKKTEWYELITKTVES</sequence>
<keyword evidence="1" id="KW-0812">Transmembrane</keyword>
<evidence type="ECO:0000259" key="2">
    <source>
        <dbReference type="Pfam" id="PF02470"/>
    </source>
</evidence>
<protein>
    <submittedName>
        <fullName evidence="4">Virulence factor Mce</fullName>
    </submittedName>
</protein>
<dbReference type="OrthoDB" id="4741753at2"/>
<name>A0A2S0KD22_9ACTN</name>
<dbReference type="InterPro" id="IPR024516">
    <property type="entry name" value="Mce_C"/>
</dbReference>
<organism evidence="4 5">
    <name type="scientific">Gordonia iterans</name>
    <dbReference type="NCBI Taxonomy" id="1004901"/>
    <lineage>
        <taxon>Bacteria</taxon>
        <taxon>Bacillati</taxon>
        <taxon>Actinomycetota</taxon>
        <taxon>Actinomycetes</taxon>
        <taxon>Mycobacteriales</taxon>
        <taxon>Gordoniaceae</taxon>
        <taxon>Gordonia</taxon>
    </lineage>
</organism>
<dbReference type="EMBL" id="CP027433">
    <property type="protein sequence ID" value="AVL99578.1"/>
    <property type="molecule type" value="Genomic_DNA"/>
</dbReference>
<dbReference type="AlphaFoldDB" id="A0A2S0KD22"/>
<accession>A0A2S0KD22</accession>
<feature type="transmembrane region" description="Helical" evidence="1">
    <location>
        <begin position="12"/>
        <end position="32"/>
    </location>
</feature>
<dbReference type="PANTHER" id="PTHR33371">
    <property type="entry name" value="INTERMEMBRANE PHOSPHOLIPID TRANSPORT SYSTEM BINDING PROTEIN MLAD-RELATED"/>
    <property type="match status" value="1"/>
</dbReference>
<dbReference type="Proteomes" id="UP000239814">
    <property type="component" value="Chromosome"/>
</dbReference>
<reference evidence="4 5" key="1">
    <citation type="submission" date="2018-03" db="EMBL/GenBank/DDBJ databases">
        <title>Characteristics and genome of n-alkane degrading marine bacteria Gordonia iterans isolated from crude oil contaminated in Tae-an, South Korea.</title>
        <authorList>
            <person name="Lee S.-S."/>
            <person name="Kim H."/>
        </authorList>
    </citation>
    <scope>NUCLEOTIDE SEQUENCE [LARGE SCALE GENOMIC DNA]</scope>
    <source>
        <strain evidence="4 5">Co17</strain>
    </source>
</reference>
<feature type="domain" description="Mce/MlaD" evidence="2">
    <location>
        <begin position="40"/>
        <end position="116"/>
    </location>
</feature>
<evidence type="ECO:0000256" key="1">
    <source>
        <dbReference type="SAM" id="Phobius"/>
    </source>
</evidence>